<evidence type="ECO:0000256" key="3">
    <source>
        <dbReference type="ARBA" id="ARBA00038471"/>
    </source>
</evidence>
<gene>
    <name evidence="6" type="ORF">Slati_0598100</name>
</gene>
<dbReference type="InterPro" id="IPR035513">
    <property type="entry name" value="Invertase/methylesterase_inhib"/>
</dbReference>
<comment type="caution">
    <text evidence="6">The sequence shown here is derived from an EMBL/GenBank/DDBJ whole genome shotgun (WGS) entry which is preliminary data.</text>
</comment>
<evidence type="ECO:0000256" key="4">
    <source>
        <dbReference type="SAM" id="SignalP"/>
    </source>
</evidence>
<proteinExistence type="inferred from homology"/>
<protein>
    <recommendedName>
        <fullName evidence="5">Pectinesterase inhibitor domain-containing protein</fullName>
    </recommendedName>
</protein>
<feature type="signal peptide" evidence="4">
    <location>
        <begin position="1"/>
        <end position="22"/>
    </location>
</feature>
<dbReference type="CDD" id="cd14859">
    <property type="entry name" value="PMEI_like"/>
    <property type="match status" value="1"/>
</dbReference>
<dbReference type="PANTHER" id="PTHR36710">
    <property type="entry name" value="PECTINESTERASE INHIBITOR-LIKE"/>
    <property type="match status" value="1"/>
</dbReference>
<dbReference type="Gene3D" id="1.20.140.40">
    <property type="entry name" value="Invertase/pectin methylesterase inhibitor family protein"/>
    <property type="match status" value="1"/>
</dbReference>
<keyword evidence="2" id="KW-1015">Disulfide bond</keyword>
<dbReference type="GO" id="GO:0004857">
    <property type="term" value="F:enzyme inhibitor activity"/>
    <property type="evidence" value="ECO:0007669"/>
    <property type="project" value="InterPro"/>
</dbReference>
<sequence length="208" mass="23055">MSSFKLFFLSALLFALSHSTAAKPQPPKLRLHLHLTQKISKQTGNPLIQTACRGVGSHESECINTLRSAPPHQQAAVSELAFFTLRYVEDHAVNVTSKIKTIVGNFSELAPLLQAALSECLDQYNPLDDLIEDAMNMILGKSYEDAKKFLSAAITNIDMCDAQLKASNAEEKAEKKSEIEIEWSQDLKDYNDYLKSLLTAAQNILKAD</sequence>
<feature type="domain" description="Pectinesterase inhibitor" evidence="5">
    <location>
        <begin position="43"/>
        <end position="204"/>
    </location>
</feature>
<dbReference type="SUPFAM" id="SSF101148">
    <property type="entry name" value="Plant invertase/pectin methylesterase inhibitor"/>
    <property type="match status" value="1"/>
</dbReference>
<evidence type="ECO:0000259" key="5">
    <source>
        <dbReference type="SMART" id="SM00856"/>
    </source>
</evidence>
<reference evidence="6" key="1">
    <citation type="submission" date="2020-06" db="EMBL/GenBank/DDBJ databases">
        <authorList>
            <person name="Li T."/>
            <person name="Hu X."/>
            <person name="Zhang T."/>
            <person name="Song X."/>
            <person name="Zhang H."/>
            <person name="Dai N."/>
            <person name="Sheng W."/>
            <person name="Hou X."/>
            <person name="Wei L."/>
        </authorList>
    </citation>
    <scope>NUCLEOTIDE SEQUENCE</scope>
    <source>
        <strain evidence="6">KEN1</strain>
        <tissue evidence="6">Leaf</tissue>
    </source>
</reference>
<feature type="chain" id="PRO_5043408181" description="Pectinesterase inhibitor domain-containing protein" evidence="4">
    <location>
        <begin position="23"/>
        <end position="208"/>
    </location>
</feature>
<organism evidence="6">
    <name type="scientific">Sesamum latifolium</name>
    <dbReference type="NCBI Taxonomy" id="2727402"/>
    <lineage>
        <taxon>Eukaryota</taxon>
        <taxon>Viridiplantae</taxon>
        <taxon>Streptophyta</taxon>
        <taxon>Embryophyta</taxon>
        <taxon>Tracheophyta</taxon>
        <taxon>Spermatophyta</taxon>
        <taxon>Magnoliopsida</taxon>
        <taxon>eudicotyledons</taxon>
        <taxon>Gunneridae</taxon>
        <taxon>Pentapetalae</taxon>
        <taxon>asterids</taxon>
        <taxon>lamiids</taxon>
        <taxon>Lamiales</taxon>
        <taxon>Pedaliaceae</taxon>
        <taxon>Sesamum</taxon>
    </lineage>
</organism>
<keyword evidence="1 4" id="KW-0732">Signal</keyword>
<evidence type="ECO:0000256" key="2">
    <source>
        <dbReference type="ARBA" id="ARBA00023157"/>
    </source>
</evidence>
<evidence type="ECO:0000313" key="6">
    <source>
        <dbReference type="EMBL" id="KAL0459709.1"/>
    </source>
</evidence>
<dbReference type="AlphaFoldDB" id="A0AAW2Y1X7"/>
<dbReference type="PANTHER" id="PTHR36710:SF18">
    <property type="entry name" value="PECTINESTERASE INHIBITOR 5-RELATED"/>
    <property type="match status" value="1"/>
</dbReference>
<reference evidence="6" key="2">
    <citation type="journal article" date="2024" name="Plant">
        <title>Genomic evolution and insights into agronomic trait innovations of Sesamum species.</title>
        <authorList>
            <person name="Miao H."/>
            <person name="Wang L."/>
            <person name="Qu L."/>
            <person name="Liu H."/>
            <person name="Sun Y."/>
            <person name="Le M."/>
            <person name="Wang Q."/>
            <person name="Wei S."/>
            <person name="Zheng Y."/>
            <person name="Lin W."/>
            <person name="Duan Y."/>
            <person name="Cao H."/>
            <person name="Xiong S."/>
            <person name="Wang X."/>
            <person name="Wei L."/>
            <person name="Li C."/>
            <person name="Ma Q."/>
            <person name="Ju M."/>
            <person name="Zhao R."/>
            <person name="Li G."/>
            <person name="Mu C."/>
            <person name="Tian Q."/>
            <person name="Mei H."/>
            <person name="Zhang T."/>
            <person name="Gao T."/>
            <person name="Zhang H."/>
        </authorList>
    </citation>
    <scope>NUCLEOTIDE SEQUENCE</scope>
    <source>
        <strain evidence="6">KEN1</strain>
    </source>
</reference>
<name>A0AAW2Y1X7_9LAMI</name>
<dbReference type="Pfam" id="PF04043">
    <property type="entry name" value="PMEI"/>
    <property type="match status" value="1"/>
</dbReference>
<accession>A0AAW2Y1X7</accession>
<dbReference type="EMBL" id="JACGWN010000002">
    <property type="protein sequence ID" value="KAL0459709.1"/>
    <property type="molecule type" value="Genomic_DNA"/>
</dbReference>
<dbReference type="NCBIfam" id="TIGR01614">
    <property type="entry name" value="PME_inhib"/>
    <property type="match status" value="1"/>
</dbReference>
<evidence type="ECO:0000256" key="1">
    <source>
        <dbReference type="ARBA" id="ARBA00022729"/>
    </source>
</evidence>
<dbReference type="SMART" id="SM00856">
    <property type="entry name" value="PMEI"/>
    <property type="match status" value="1"/>
</dbReference>
<dbReference type="InterPro" id="IPR006501">
    <property type="entry name" value="Pectinesterase_inhib_dom"/>
</dbReference>
<comment type="similarity">
    <text evidence="3">Belongs to the PMEI family.</text>
</comment>
<dbReference type="InterPro" id="IPR052421">
    <property type="entry name" value="PCW_Enzyme_Inhibitor"/>
</dbReference>